<proteinExistence type="predicted"/>
<accession>A0A2A2M0K5</accession>
<sequence>MNEFLGNSQNPPERVVTDVLAPTLGRVKVTGGVKGNLELVPPVAVAEDEKVDPNEVLLAKFCPNALLCCCNWRGGCDLLELLDWMEAAENGMELL</sequence>
<organism evidence="1 2">
    <name type="scientific">Diploscapter pachys</name>
    <dbReference type="NCBI Taxonomy" id="2018661"/>
    <lineage>
        <taxon>Eukaryota</taxon>
        <taxon>Metazoa</taxon>
        <taxon>Ecdysozoa</taxon>
        <taxon>Nematoda</taxon>
        <taxon>Chromadorea</taxon>
        <taxon>Rhabditida</taxon>
        <taxon>Rhabditina</taxon>
        <taxon>Rhabditomorpha</taxon>
        <taxon>Rhabditoidea</taxon>
        <taxon>Rhabditidae</taxon>
        <taxon>Diploscapter</taxon>
    </lineage>
</organism>
<dbReference type="EMBL" id="LIAE01006274">
    <property type="protein sequence ID" value="PAV92022.1"/>
    <property type="molecule type" value="Genomic_DNA"/>
</dbReference>
<evidence type="ECO:0000313" key="2">
    <source>
        <dbReference type="Proteomes" id="UP000218231"/>
    </source>
</evidence>
<comment type="caution">
    <text evidence="1">The sequence shown here is derived from an EMBL/GenBank/DDBJ whole genome shotgun (WGS) entry which is preliminary data.</text>
</comment>
<evidence type="ECO:0000313" key="1">
    <source>
        <dbReference type="EMBL" id="PAV92022.1"/>
    </source>
</evidence>
<gene>
    <name evidence="1" type="ORF">WR25_22689</name>
</gene>
<keyword evidence="2" id="KW-1185">Reference proteome</keyword>
<reference evidence="1 2" key="1">
    <citation type="journal article" date="2017" name="Curr. Biol.">
        <title>Genome architecture and evolution of a unichromosomal asexual nematode.</title>
        <authorList>
            <person name="Fradin H."/>
            <person name="Zegar C."/>
            <person name="Gutwein M."/>
            <person name="Lucas J."/>
            <person name="Kovtun M."/>
            <person name="Corcoran D."/>
            <person name="Baugh L.R."/>
            <person name="Kiontke K."/>
            <person name="Gunsalus K."/>
            <person name="Fitch D.H."/>
            <person name="Piano F."/>
        </authorList>
    </citation>
    <scope>NUCLEOTIDE SEQUENCE [LARGE SCALE GENOMIC DNA]</scope>
    <source>
        <strain evidence="1">PF1309</strain>
    </source>
</reference>
<dbReference type="Proteomes" id="UP000218231">
    <property type="component" value="Unassembled WGS sequence"/>
</dbReference>
<name>A0A2A2M0K5_9BILA</name>
<protein>
    <submittedName>
        <fullName evidence="1">Uncharacterized protein</fullName>
    </submittedName>
</protein>
<dbReference type="AlphaFoldDB" id="A0A2A2M0K5"/>